<dbReference type="InterPro" id="IPR029046">
    <property type="entry name" value="LolA/LolB/LppX"/>
</dbReference>
<dbReference type="InterPro" id="IPR004564">
    <property type="entry name" value="OM_lipoprot_carrier_LolA-like"/>
</dbReference>
<evidence type="ECO:0000256" key="6">
    <source>
        <dbReference type="ARBA" id="ARBA00022729"/>
    </source>
</evidence>
<evidence type="ECO:0000256" key="10">
    <source>
        <dbReference type="HAMAP-Rule" id="MF_00240"/>
    </source>
</evidence>
<keyword evidence="5 10" id="KW-0813">Transport</keyword>
<evidence type="ECO:0000256" key="2">
    <source>
        <dbReference type="ARBA" id="ARBA00007615"/>
    </source>
</evidence>
<evidence type="ECO:0000313" key="11">
    <source>
        <dbReference type="EMBL" id="MDE1461583.1"/>
    </source>
</evidence>
<evidence type="ECO:0000256" key="8">
    <source>
        <dbReference type="ARBA" id="ARBA00022927"/>
    </source>
</evidence>
<dbReference type="InterPro" id="IPR018323">
    <property type="entry name" value="OM_lipoprot_carrier_LolA_Pbac"/>
</dbReference>
<evidence type="ECO:0000313" key="12">
    <source>
        <dbReference type="Proteomes" id="UP001528823"/>
    </source>
</evidence>
<dbReference type="HAMAP" id="MF_00240">
    <property type="entry name" value="LolA"/>
    <property type="match status" value="1"/>
</dbReference>
<proteinExistence type="inferred from homology"/>
<dbReference type="PANTHER" id="PTHR35869">
    <property type="entry name" value="OUTER-MEMBRANE LIPOPROTEIN CARRIER PROTEIN"/>
    <property type="match status" value="1"/>
</dbReference>
<keyword evidence="9 10" id="KW-0143">Chaperone</keyword>
<dbReference type="EMBL" id="JAPMOU010000005">
    <property type="protein sequence ID" value="MDE1461583.1"/>
    <property type="molecule type" value="Genomic_DNA"/>
</dbReference>
<keyword evidence="12" id="KW-1185">Reference proteome</keyword>
<dbReference type="SUPFAM" id="SSF89392">
    <property type="entry name" value="Prokaryotic lipoproteins and lipoprotein localization factors"/>
    <property type="match status" value="1"/>
</dbReference>
<protein>
    <recommendedName>
        <fullName evidence="4 10">Outer-membrane lipoprotein carrier protein</fullName>
    </recommendedName>
</protein>
<keyword evidence="8 10" id="KW-0653">Protein transport</keyword>
<sequence>MLKQFMLAVVGCCLATATVADQQAVESLNKLLEKSHSITAKFHQTTLNAAGNRTQKSEGQVAVSRPNQFRWEVTGPFPQLVISDGVKVWVYDPDLEQVTVQKLDKQVSSTPALLLSGDVKKLADNFEVVKIGKSTKQDANFKLTPKAKDSVFEALRLSFNDGVLANMKLTDSLGAHTTIDFTEISTNQPIKPSQFKLPADVLKSADVIEE</sequence>
<dbReference type="Proteomes" id="UP001528823">
    <property type="component" value="Unassembled WGS sequence"/>
</dbReference>
<evidence type="ECO:0000256" key="1">
    <source>
        <dbReference type="ARBA" id="ARBA00004418"/>
    </source>
</evidence>
<dbReference type="Pfam" id="PF03548">
    <property type="entry name" value="LolA"/>
    <property type="match status" value="1"/>
</dbReference>
<keyword evidence="6" id="KW-0732">Signal</keyword>
<keyword evidence="7 10" id="KW-0574">Periplasm</keyword>
<comment type="caution">
    <text evidence="11">The sequence shown here is derived from an EMBL/GenBank/DDBJ whole genome shotgun (WGS) entry which is preliminary data.</text>
</comment>
<dbReference type="Gene3D" id="2.50.20.10">
    <property type="entry name" value="Lipoprotein localisation LolA/LolB/LppX"/>
    <property type="match status" value="1"/>
</dbReference>
<comment type="function">
    <text evidence="10">Participates in the translocation of lipoproteins from the inner membrane to the outer membrane. Only forms a complex with a lipoprotein if the residue after the N-terminal Cys is not an aspartate (The Asp acts as a targeting signal to indicate that the lipoprotein should stay in the inner membrane).</text>
</comment>
<dbReference type="RefSeq" id="WP_274687943.1">
    <property type="nucleotide sequence ID" value="NZ_JAPMOU010000005.1"/>
</dbReference>
<comment type="subcellular location">
    <subcellularLocation>
        <location evidence="1 10">Periplasm</location>
    </subcellularLocation>
</comment>
<keyword evidence="11" id="KW-0449">Lipoprotein</keyword>
<comment type="subunit">
    <text evidence="3 10">Monomer.</text>
</comment>
<comment type="similarity">
    <text evidence="2 10">Belongs to the LolA family.</text>
</comment>
<accession>A0ABT5U5E6</accession>
<dbReference type="CDD" id="cd16325">
    <property type="entry name" value="LolA"/>
    <property type="match status" value="1"/>
</dbReference>
<reference evidence="11 12" key="1">
    <citation type="submission" date="2022-11" db="EMBL/GenBank/DDBJ databases">
        <title>Spartinivicinus poritis sp. nov., isolated from scleractinian coral Porites lutea.</title>
        <authorList>
            <person name="Zhang G."/>
            <person name="Cai L."/>
            <person name="Wei Q."/>
        </authorList>
    </citation>
    <scope>NUCLEOTIDE SEQUENCE [LARGE SCALE GENOMIC DNA]</scope>
    <source>
        <strain evidence="11 12">A2-2</strain>
    </source>
</reference>
<dbReference type="PANTHER" id="PTHR35869:SF1">
    <property type="entry name" value="OUTER-MEMBRANE LIPOPROTEIN CARRIER PROTEIN"/>
    <property type="match status" value="1"/>
</dbReference>
<name>A0ABT5U5E6_9GAMM</name>
<evidence type="ECO:0000256" key="7">
    <source>
        <dbReference type="ARBA" id="ARBA00022764"/>
    </source>
</evidence>
<gene>
    <name evidence="10 11" type="primary">lolA</name>
    <name evidence="11" type="ORF">ORQ98_06340</name>
</gene>
<dbReference type="NCBIfam" id="TIGR00547">
    <property type="entry name" value="lolA"/>
    <property type="match status" value="1"/>
</dbReference>
<evidence type="ECO:0000256" key="9">
    <source>
        <dbReference type="ARBA" id="ARBA00023186"/>
    </source>
</evidence>
<organism evidence="11 12">
    <name type="scientific">Spartinivicinus poritis</name>
    <dbReference type="NCBI Taxonomy" id="2994640"/>
    <lineage>
        <taxon>Bacteria</taxon>
        <taxon>Pseudomonadati</taxon>
        <taxon>Pseudomonadota</taxon>
        <taxon>Gammaproteobacteria</taxon>
        <taxon>Oceanospirillales</taxon>
        <taxon>Zooshikellaceae</taxon>
        <taxon>Spartinivicinus</taxon>
    </lineage>
</organism>
<evidence type="ECO:0000256" key="4">
    <source>
        <dbReference type="ARBA" id="ARBA00014035"/>
    </source>
</evidence>
<evidence type="ECO:0000256" key="5">
    <source>
        <dbReference type="ARBA" id="ARBA00022448"/>
    </source>
</evidence>
<evidence type="ECO:0000256" key="3">
    <source>
        <dbReference type="ARBA" id="ARBA00011245"/>
    </source>
</evidence>